<dbReference type="EMBL" id="OZ004257">
    <property type="protein sequence ID" value="CAK7907349.1"/>
    <property type="molecule type" value="Genomic_DNA"/>
</dbReference>
<evidence type="ECO:0000313" key="2">
    <source>
        <dbReference type="Proteomes" id="UP001497600"/>
    </source>
</evidence>
<sequence length="154" mass="17176">MLQSKQISKVLSQGLQPIGPNDSRAPLALSLLSNSGVPLTTVTTSNEEVSLSANNLKICSLLAVNNFEQQYDLGEEDPIPSNDENDVKWTVLEFEESGFKAIIEKLNYTKNKDIDSLLYVVIFYRKGDFPDAIAKLKVDNVCRVLEDGLRGYHR</sequence>
<evidence type="ECO:0000313" key="1">
    <source>
        <dbReference type="EMBL" id="CAK7907349.1"/>
    </source>
</evidence>
<protein>
    <submittedName>
        <fullName evidence="1">Uncharacterized protein</fullName>
    </submittedName>
</protein>
<accession>A0ABP0EDP6</accession>
<reference evidence="1 2" key="1">
    <citation type="submission" date="2024-01" db="EMBL/GenBank/DDBJ databases">
        <authorList>
            <consortium name="Genoscope - CEA"/>
            <person name="William W."/>
        </authorList>
    </citation>
    <scope>NUCLEOTIDE SEQUENCE [LARGE SCALE GENOMIC DNA]</scope>
    <source>
        <strain evidence="1 2">29B2s-10</strain>
    </source>
</reference>
<proteinExistence type="predicted"/>
<organism evidence="1 2">
    <name type="scientific">[Candida] anglica</name>
    <dbReference type="NCBI Taxonomy" id="148631"/>
    <lineage>
        <taxon>Eukaryota</taxon>
        <taxon>Fungi</taxon>
        <taxon>Dikarya</taxon>
        <taxon>Ascomycota</taxon>
        <taxon>Saccharomycotina</taxon>
        <taxon>Pichiomycetes</taxon>
        <taxon>Debaryomycetaceae</taxon>
        <taxon>Kurtzmaniella</taxon>
    </lineage>
</organism>
<gene>
    <name evidence="1" type="ORF">CAAN4_E05072</name>
</gene>
<dbReference type="InterPro" id="IPR020233">
    <property type="entry name" value="Slm4"/>
</dbReference>
<dbReference type="Proteomes" id="UP001497600">
    <property type="component" value="Chromosome E"/>
</dbReference>
<name>A0ABP0EDP6_9ASCO</name>
<dbReference type="Pfam" id="PF16818">
    <property type="entry name" value="SLM4"/>
    <property type="match status" value="1"/>
</dbReference>
<keyword evidence="2" id="KW-1185">Reference proteome</keyword>